<proteinExistence type="predicted"/>
<dbReference type="InterPro" id="IPR029069">
    <property type="entry name" value="HotDog_dom_sf"/>
</dbReference>
<organism evidence="2 3">
    <name type="scientific">Halorubellus litoreus</name>
    <dbReference type="NCBI Taxonomy" id="755308"/>
    <lineage>
        <taxon>Archaea</taxon>
        <taxon>Methanobacteriati</taxon>
        <taxon>Methanobacteriota</taxon>
        <taxon>Stenosarchaea group</taxon>
        <taxon>Halobacteria</taxon>
        <taxon>Halobacteriales</taxon>
        <taxon>Halorubellaceae</taxon>
        <taxon>Halorubellus</taxon>
    </lineage>
</organism>
<dbReference type="CDD" id="cd03454">
    <property type="entry name" value="YdeM"/>
    <property type="match status" value="1"/>
</dbReference>
<dbReference type="Pfam" id="PF01575">
    <property type="entry name" value="MaoC_dehydratas"/>
    <property type="match status" value="1"/>
</dbReference>
<dbReference type="InterPro" id="IPR052342">
    <property type="entry name" value="MCH/BMMD"/>
</dbReference>
<protein>
    <submittedName>
        <fullName evidence="2">MaoC family dehydratase</fullName>
    </submittedName>
</protein>
<keyword evidence="3" id="KW-1185">Reference proteome</keyword>
<dbReference type="PANTHER" id="PTHR43664">
    <property type="entry name" value="MONOAMINE OXIDASE-RELATED"/>
    <property type="match status" value="1"/>
</dbReference>
<reference evidence="2 3" key="1">
    <citation type="journal article" date="2019" name="Int. J. Syst. Evol. Microbiol.">
        <title>The Global Catalogue of Microorganisms (GCM) 10K type strain sequencing project: providing services to taxonomists for standard genome sequencing and annotation.</title>
        <authorList>
            <consortium name="The Broad Institute Genomics Platform"/>
            <consortium name="The Broad Institute Genome Sequencing Center for Infectious Disease"/>
            <person name="Wu L."/>
            <person name="Ma J."/>
        </authorList>
    </citation>
    <scope>NUCLEOTIDE SEQUENCE [LARGE SCALE GENOMIC DNA]</scope>
    <source>
        <strain evidence="2 3">GX26</strain>
    </source>
</reference>
<sequence length="145" mass="16485">MDGYFEDVEVGEEHAFGSYEVDEDEIIEFGERYDPQAFHTDPEAAQESMFGDLVASGWHTCAMTMRLLVENELQDTKAMGAIGVDELRWKQPVFPGDTLRVETTALSKEDWQPGVGLVRSQTRTLNQDDREVCSFVGLVLYEKRE</sequence>
<dbReference type="PANTHER" id="PTHR43664:SF1">
    <property type="entry name" value="BETA-METHYLMALYL-COA DEHYDRATASE"/>
    <property type="match status" value="1"/>
</dbReference>
<feature type="domain" description="MaoC-like" evidence="1">
    <location>
        <begin position="16"/>
        <end position="112"/>
    </location>
</feature>
<dbReference type="Gene3D" id="3.10.129.10">
    <property type="entry name" value="Hotdog Thioesterase"/>
    <property type="match status" value="1"/>
</dbReference>
<dbReference type="InterPro" id="IPR002539">
    <property type="entry name" value="MaoC-like_dom"/>
</dbReference>
<dbReference type="RefSeq" id="WP_336349270.1">
    <property type="nucleotide sequence ID" value="NZ_JAZAQL010000001.1"/>
</dbReference>
<comment type="caution">
    <text evidence="2">The sequence shown here is derived from an EMBL/GenBank/DDBJ whole genome shotgun (WGS) entry which is preliminary data.</text>
</comment>
<evidence type="ECO:0000259" key="1">
    <source>
        <dbReference type="Pfam" id="PF01575"/>
    </source>
</evidence>
<dbReference type="Proteomes" id="UP001596395">
    <property type="component" value="Unassembled WGS sequence"/>
</dbReference>
<accession>A0ABD5VB51</accession>
<name>A0ABD5VB51_9EURY</name>
<evidence type="ECO:0000313" key="3">
    <source>
        <dbReference type="Proteomes" id="UP001596395"/>
    </source>
</evidence>
<dbReference type="EMBL" id="JBHSXN010000001">
    <property type="protein sequence ID" value="MFC6952281.1"/>
    <property type="molecule type" value="Genomic_DNA"/>
</dbReference>
<evidence type="ECO:0000313" key="2">
    <source>
        <dbReference type="EMBL" id="MFC6952281.1"/>
    </source>
</evidence>
<gene>
    <name evidence="2" type="ORF">ACFQGB_05350</name>
</gene>
<dbReference type="SUPFAM" id="SSF54637">
    <property type="entry name" value="Thioesterase/thiol ester dehydrase-isomerase"/>
    <property type="match status" value="1"/>
</dbReference>
<dbReference type="AlphaFoldDB" id="A0ABD5VB51"/>